<comment type="caution">
    <text evidence="1">The sequence shown here is derived from an EMBL/GenBank/DDBJ whole genome shotgun (WGS) entry which is preliminary data.</text>
</comment>
<sequence>MINIMENNSVVMAIMDLKLPDENGCLKFVLNLPVHVLKRYCYVDQVANFANLTLFIYNLNATNFNKEVRLLHFILKPIIFLRHLLYRTYV</sequence>
<reference evidence="1" key="1">
    <citation type="submission" date="2021-06" db="EMBL/GenBank/DDBJ databases">
        <title>Parelaphostrongylus tenuis whole genome reference sequence.</title>
        <authorList>
            <person name="Garwood T.J."/>
            <person name="Larsen P.A."/>
            <person name="Fountain-Jones N.M."/>
            <person name="Garbe J.R."/>
            <person name="Macchietto M.G."/>
            <person name="Kania S.A."/>
            <person name="Gerhold R.W."/>
            <person name="Richards J.E."/>
            <person name="Wolf T.M."/>
        </authorList>
    </citation>
    <scope>NUCLEOTIDE SEQUENCE</scope>
    <source>
        <strain evidence="1">MNPRO001-30</strain>
        <tissue evidence="1">Meninges</tissue>
    </source>
</reference>
<name>A0AAD5MJ19_PARTN</name>
<evidence type="ECO:0000313" key="2">
    <source>
        <dbReference type="Proteomes" id="UP001196413"/>
    </source>
</evidence>
<dbReference type="Proteomes" id="UP001196413">
    <property type="component" value="Unassembled WGS sequence"/>
</dbReference>
<dbReference type="EMBL" id="JAHQIW010003201">
    <property type="protein sequence ID" value="KAJ1357608.1"/>
    <property type="molecule type" value="Genomic_DNA"/>
</dbReference>
<protein>
    <submittedName>
        <fullName evidence="1">Uncharacterized protein</fullName>
    </submittedName>
</protein>
<organism evidence="1 2">
    <name type="scientific">Parelaphostrongylus tenuis</name>
    <name type="common">Meningeal worm</name>
    <dbReference type="NCBI Taxonomy" id="148309"/>
    <lineage>
        <taxon>Eukaryota</taxon>
        <taxon>Metazoa</taxon>
        <taxon>Ecdysozoa</taxon>
        <taxon>Nematoda</taxon>
        <taxon>Chromadorea</taxon>
        <taxon>Rhabditida</taxon>
        <taxon>Rhabditina</taxon>
        <taxon>Rhabditomorpha</taxon>
        <taxon>Strongyloidea</taxon>
        <taxon>Metastrongylidae</taxon>
        <taxon>Parelaphostrongylus</taxon>
    </lineage>
</organism>
<accession>A0AAD5MJ19</accession>
<proteinExistence type="predicted"/>
<gene>
    <name evidence="1" type="ORF">KIN20_015789</name>
</gene>
<dbReference type="AlphaFoldDB" id="A0AAD5MJ19"/>
<keyword evidence="2" id="KW-1185">Reference proteome</keyword>
<evidence type="ECO:0000313" key="1">
    <source>
        <dbReference type="EMBL" id="KAJ1357608.1"/>
    </source>
</evidence>